<proteinExistence type="predicted"/>
<organism evidence="1 2">
    <name type="scientific">Austropuccinia psidii MF-1</name>
    <dbReference type="NCBI Taxonomy" id="1389203"/>
    <lineage>
        <taxon>Eukaryota</taxon>
        <taxon>Fungi</taxon>
        <taxon>Dikarya</taxon>
        <taxon>Basidiomycota</taxon>
        <taxon>Pucciniomycotina</taxon>
        <taxon>Pucciniomycetes</taxon>
        <taxon>Pucciniales</taxon>
        <taxon>Sphaerophragmiaceae</taxon>
        <taxon>Austropuccinia</taxon>
    </lineage>
</organism>
<reference evidence="1" key="1">
    <citation type="submission" date="2021-03" db="EMBL/GenBank/DDBJ databases">
        <title>Draft genome sequence of rust myrtle Austropuccinia psidii MF-1, a brazilian biotype.</title>
        <authorList>
            <person name="Quecine M.C."/>
            <person name="Pachon D.M.R."/>
            <person name="Bonatelli M.L."/>
            <person name="Correr F.H."/>
            <person name="Franceschini L.M."/>
            <person name="Leite T.F."/>
            <person name="Margarido G.R.A."/>
            <person name="Almeida C.A."/>
            <person name="Ferrarezi J.A."/>
            <person name="Labate C.A."/>
        </authorList>
    </citation>
    <scope>NUCLEOTIDE SEQUENCE</scope>
    <source>
        <strain evidence="1">MF-1</strain>
    </source>
</reference>
<dbReference type="Proteomes" id="UP000765509">
    <property type="component" value="Unassembled WGS sequence"/>
</dbReference>
<evidence type="ECO:0000313" key="2">
    <source>
        <dbReference type="Proteomes" id="UP000765509"/>
    </source>
</evidence>
<protein>
    <submittedName>
        <fullName evidence="1">Uncharacterized protein</fullName>
    </submittedName>
</protein>
<comment type="caution">
    <text evidence="1">The sequence shown here is derived from an EMBL/GenBank/DDBJ whole genome shotgun (WGS) entry which is preliminary data.</text>
</comment>
<accession>A0A9Q3D4W7</accession>
<gene>
    <name evidence="1" type="ORF">O181_036559</name>
</gene>
<dbReference type="EMBL" id="AVOT02013859">
    <property type="protein sequence ID" value="MBW0496844.1"/>
    <property type="molecule type" value="Genomic_DNA"/>
</dbReference>
<sequence length="172" mass="19758">MKLLFSSIRWIWTRKKKEQFQIWQAFLKKGTFGGFRSCLPLPRSVPLTFDINSEPELIQANVLRVEPLPSGRYRNISVLVQDLVQRSQGRGVGNLSKPLEGGHQLLLTNQEPSGSGVDHRALRRTESLVLQWQGQKDKRLVEEPKYFIHGKDKRVGNYPKFGEERPSGVHQL</sequence>
<name>A0A9Q3D4W7_9BASI</name>
<keyword evidence="2" id="KW-1185">Reference proteome</keyword>
<evidence type="ECO:0000313" key="1">
    <source>
        <dbReference type="EMBL" id="MBW0496844.1"/>
    </source>
</evidence>
<dbReference type="AlphaFoldDB" id="A0A9Q3D4W7"/>